<gene>
    <name evidence="2" type="ORF">CEW89_06610</name>
</gene>
<dbReference type="RefSeq" id="WP_066708996.1">
    <property type="nucleotide sequence ID" value="NZ_CP022196.1"/>
</dbReference>
<dbReference type="Proteomes" id="UP000217935">
    <property type="component" value="Chromosome"/>
</dbReference>
<dbReference type="EMBL" id="CP022196">
    <property type="protein sequence ID" value="ATG47268.1"/>
    <property type="molecule type" value="Genomic_DNA"/>
</dbReference>
<evidence type="ECO:0000259" key="1">
    <source>
        <dbReference type="Pfam" id="PF19834"/>
    </source>
</evidence>
<name>A0A291GAT7_9RHOB</name>
<dbReference type="STRING" id="1758178.GCA_001550095_02635"/>
<evidence type="ECO:0000313" key="3">
    <source>
        <dbReference type="Proteomes" id="UP000217935"/>
    </source>
</evidence>
<feature type="domain" description="DUF6314" evidence="1">
    <location>
        <begin position="7"/>
        <end position="136"/>
    </location>
</feature>
<keyword evidence="3" id="KW-1185">Reference proteome</keyword>
<organism evidence="2 3">
    <name type="scientific">Celeribacter ethanolicus</name>
    <dbReference type="NCBI Taxonomy" id="1758178"/>
    <lineage>
        <taxon>Bacteria</taxon>
        <taxon>Pseudomonadati</taxon>
        <taxon>Pseudomonadota</taxon>
        <taxon>Alphaproteobacteria</taxon>
        <taxon>Rhodobacterales</taxon>
        <taxon>Roseobacteraceae</taxon>
        <taxon>Celeribacter</taxon>
    </lineage>
</organism>
<dbReference type="OrthoDB" id="7351979at2"/>
<dbReference type="AlphaFoldDB" id="A0A291GAT7"/>
<dbReference type="Pfam" id="PF19834">
    <property type="entry name" value="DUF6314"/>
    <property type="match status" value="1"/>
</dbReference>
<reference evidence="2 3" key="1">
    <citation type="submission" date="2017-06" db="EMBL/GenBank/DDBJ databases">
        <title>Celeribacter sp. TSPH2 complete genome sequence.</title>
        <authorList>
            <person name="Woo J.-H."/>
            <person name="Kim H.-S."/>
        </authorList>
    </citation>
    <scope>NUCLEOTIDE SEQUENCE [LARGE SCALE GENOMIC DNA]</scope>
    <source>
        <strain evidence="2 3">TSPH2</strain>
    </source>
</reference>
<protein>
    <recommendedName>
        <fullName evidence="1">DUF6314 domain-containing protein</fullName>
    </recommendedName>
</protein>
<dbReference type="KEGG" id="ceh:CEW89_06610"/>
<proteinExistence type="predicted"/>
<accession>A0A291GAT7</accession>
<sequence length="150" mass="17109">MITLDDFAGMWRLSRHIEDALAGGTARLEGYCRFDRDGEGLLCTEGGTLTVPGQASLSAERRYLWRSDPAGIAVFFDDGRFFHRFDPNAAIPRADHDCAPDAYAVRYDFSGWPLWTAEWRVKGPRKDYVSVSQFSRRRRSPEADDRPCRD</sequence>
<evidence type="ECO:0000313" key="2">
    <source>
        <dbReference type="EMBL" id="ATG47268.1"/>
    </source>
</evidence>
<dbReference type="InterPro" id="IPR045632">
    <property type="entry name" value="DUF6314"/>
</dbReference>